<evidence type="ECO:0000256" key="6">
    <source>
        <dbReference type="PIRSR" id="PIRSR001430-2"/>
    </source>
</evidence>
<dbReference type="HAMAP" id="MF_00171">
    <property type="entry name" value="TruA"/>
    <property type="match status" value="1"/>
</dbReference>
<dbReference type="KEGG" id="psti:SOO65_02715"/>
<dbReference type="AlphaFoldDB" id="A0AAX4HR55"/>
<dbReference type="Gene3D" id="3.30.70.660">
    <property type="entry name" value="Pseudouridine synthase I, catalytic domain, C-terminal subdomain"/>
    <property type="match status" value="1"/>
</dbReference>
<dbReference type="Gene3D" id="3.30.70.580">
    <property type="entry name" value="Pseudouridine synthase I, catalytic domain, N-terminal subdomain"/>
    <property type="match status" value="1"/>
</dbReference>
<feature type="binding site" evidence="4 6">
    <location>
        <position position="114"/>
    </location>
    <ligand>
        <name>substrate</name>
    </ligand>
</feature>
<dbReference type="InterPro" id="IPR020094">
    <property type="entry name" value="TruA/RsuA/RluB/E/F_N"/>
</dbReference>
<name>A0AAX4HR55_9BACT</name>
<dbReference type="InterPro" id="IPR020103">
    <property type="entry name" value="PsdUridine_synth_cat_dom_sf"/>
</dbReference>
<dbReference type="Pfam" id="PF01416">
    <property type="entry name" value="PseudoU_synth_1"/>
    <property type="match status" value="2"/>
</dbReference>
<dbReference type="PANTHER" id="PTHR11142:SF0">
    <property type="entry name" value="TRNA PSEUDOURIDINE SYNTHASE-LIKE 1"/>
    <property type="match status" value="1"/>
</dbReference>
<keyword evidence="2 4" id="KW-0819">tRNA processing</keyword>
<dbReference type="SUPFAM" id="SSF55120">
    <property type="entry name" value="Pseudouridine synthase"/>
    <property type="match status" value="1"/>
</dbReference>
<evidence type="ECO:0000256" key="5">
    <source>
        <dbReference type="PIRSR" id="PIRSR001430-1"/>
    </source>
</evidence>
<keyword evidence="3 4" id="KW-0413">Isomerase</keyword>
<comment type="caution">
    <text evidence="4">Lacks conserved residue(s) required for the propagation of feature annotation.</text>
</comment>
<feature type="active site" description="Nucleophile" evidence="4 5">
    <location>
        <position position="56"/>
    </location>
</feature>
<dbReference type="NCBIfam" id="TIGR00071">
    <property type="entry name" value="hisT_truA"/>
    <property type="match status" value="1"/>
</dbReference>
<dbReference type="InterPro" id="IPR020097">
    <property type="entry name" value="PsdUridine_synth_TruA_a/b_dom"/>
</dbReference>
<gene>
    <name evidence="4 9" type="primary">truA</name>
    <name evidence="9" type="ORF">SOO65_02715</name>
</gene>
<sequence>MIQHYKLIVQYKGTRYLGWQVQPESAGLTVQGEVNKALAVVSKSGEVKTLGSGRTDAGVHALGQVVKASIPLTIDPGSLVKALNGNLPDDIRVIHAENSDEVFFPTVHAISKEYHYRFTAHRSFSAFQNDLIANCPFELNLEQMREACKVFIGRHDFTNFYCEGTEVASNIREIYECEILEVSQGDWGMLPPHYVFRVVGNGFLKQMVRLLVGATWNIGRGKTTLDQLKGALGPTKVHRLGPVAPPEGLYLVRVNY</sequence>
<dbReference type="Proteomes" id="UP001324634">
    <property type="component" value="Chromosome"/>
</dbReference>
<proteinExistence type="inferred from homology"/>
<evidence type="ECO:0000259" key="8">
    <source>
        <dbReference type="Pfam" id="PF01416"/>
    </source>
</evidence>
<evidence type="ECO:0000256" key="2">
    <source>
        <dbReference type="ARBA" id="ARBA00022694"/>
    </source>
</evidence>
<dbReference type="InterPro" id="IPR020095">
    <property type="entry name" value="PsdUridine_synth_TruA_C"/>
</dbReference>
<comment type="catalytic activity">
    <reaction evidence="4 7">
        <text>uridine(38/39/40) in tRNA = pseudouridine(38/39/40) in tRNA</text>
        <dbReference type="Rhea" id="RHEA:22376"/>
        <dbReference type="Rhea" id="RHEA-COMP:10085"/>
        <dbReference type="Rhea" id="RHEA-COMP:10087"/>
        <dbReference type="ChEBI" id="CHEBI:65314"/>
        <dbReference type="ChEBI" id="CHEBI:65315"/>
        <dbReference type="EC" id="5.4.99.12"/>
    </reaction>
</comment>
<evidence type="ECO:0000256" key="3">
    <source>
        <dbReference type="ARBA" id="ARBA00023235"/>
    </source>
</evidence>
<dbReference type="RefSeq" id="WP_321396536.1">
    <property type="nucleotide sequence ID" value="NZ_CP139487.1"/>
</dbReference>
<feature type="domain" description="Pseudouridine synthase I TruA alpha/beta" evidence="8">
    <location>
        <begin position="147"/>
        <end position="256"/>
    </location>
</feature>
<comment type="similarity">
    <text evidence="1 4 7">Belongs to the tRNA pseudouridine synthase TruA family.</text>
</comment>
<dbReference type="GO" id="GO:0003723">
    <property type="term" value="F:RNA binding"/>
    <property type="evidence" value="ECO:0007669"/>
    <property type="project" value="InterPro"/>
</dbReference>
<evidence type="ECO:0000313" key="9">
    <source>
        <dbReference type="EMBL" id="WPU65648.1"/>
    </source>
</evidence>
<keyword evidence="10" id="KW-1185">Reference proteome</keyword>
<dbReference type="EMBL" id="CP139487">
    <property type="protein sequence ID" value="WPU65648.1"/>
    <property type="molecule type" value="Genomic_DNA"/>
</dbReference>
<dbReference type="InterPro" id="IPR001406">
    <property type="entry name" value="PsdUridine_synth_TruA"/>
</dbReference>
<dbReference type="EC" id="5.4.99.12" evidence="4"/>
<feature type="domain" description="Pseudouridine synthase I TruA alpha/beta" evidence="8">
    <location>
        <begin position="8"/>
        <end position="103"/>
    </location>
</feature>
<dbReference type="CDD" id="cd02570">
    <property type="entry name" value="PseudoU_synth_EcTruA"/>
    <property type="match status" value="1"/>
</dbReference>
<protein>
    <recommendedName>
        <fullName evidence="4">tRNA pseudouridine synthase A</fullName>
        <ecNumber evidence="4">5.4.99.12</ecNumber>
    </recommendedName>
    <alternativeName>
        <fullName evidence="4">tRNA pseudouridine(38-40) synthase</fullName>
    </alternativeName>
    <alternativeName>
        <fullName evidence="4">tRNA pseudouridylate synthase I</fullName>
    </alternativeName>
    <alternativeName>
        <fullName evidence="4">tRNA-uridine isomerase I</fullName>
    </alternativeName>
</protein>
<comment type="subunit">
    <text evidence="4">Homodimer.</text>
</comment>
<dbReference type="PANTHER" id="PTHR11142">
    <property type="entry name" value="PSEUDOURIDYLATE SYNTHASE"/>
    <property type="match status" value="1"/>
</dbReference>
<evidence type="ECO:0000313" key="10">
    <source>
        <dbReference type="Proteomes" id="UP001324634"/>
    </source>
</evidence>
<evidence type="ECO:0000256" key="7">
    <source>
        <dbReference type="RuleBase" id="RU003792"/>
    </source>
</evidence>
<comment type="function">
    <text evidence="4">Formation of pseudouridine at positions 38, 39 and 40 in the anticodon stem and loop of transfer RNAs.</text>
</comment>
<reference evidence="9 10" key="1">
    <citation type="submission" date="2023-11" db="EMBL/GenBank/DDBJ databases">
        <title>Peredibacter starrii A3.12.</title>
        <authorList>
            <person name="Mitchell R.J."/>
        </authorList>
    </citation>
    <scope>NUCLEOTIDE SEQUENCE [LARGE SCALE GENOMIC DNA]</scope>
    <source>
        <strain evidence="9 10">A3.12</strain>
    </source>
</reference>
<organism evidence="9 10">
    <name type="scientific">Peredibacter starrii</name>
    <dbReference type="NCBI Taxonomy" id="28202"/>
    <lineage>
        <taxon>Bacteria</taxon>
        <taxon>Pseudomonadati</taxon>
        <taxon>Bdellovibrionota</taxon>
        <taxon>Bacteriovoracia</taxon>
        <taxon>Bacteriovoracales</taxon>
        <taxon>Bacteriovoracaceae</taxon>
        <taxon>Peredibacter</taxon>
    </lineage>
</organism>
<dbReference type="PIRSF" id="PIRSF001430">
    <property type="entry name" value="tRNA_psdUrid_synth"/>
    <property type="match status" value="1"/>
</dbReference>
<evidence type="ECO:0000256" key="4">
    <source>
        <dbReference type="HAMAP-Rule" id="MF_00171"/>
    </source>
</evidence>
<dbReference type="GO" id="GO:0031119">
    <property type="term" value="P:tRNA pseudouridine synthesis"/>
    <property type="evidence" value="ECO:0007669"/>
    <property type="project" value="UniProtKB-UniRule"/>
</dbReference>
<accession>A0AAX4HR55</accession>
<dbReference type="GO" id="GO:0160147">
    <property type="term" value="F:tRNA pseudouridine(38-40) synthase activity"/>
    <property type="evidence" value="ECO:0007669"/>
    <property type="project" value="UniProtKB-EC"/>
</dbReference>
<evidence type="ECO:0000256" key="1">
    <source>
        <dbReference type="ARBA" id="ARBA00009375"/>
    </source>
</evidence>